<geneLocation type="plasmid" evidence="4 5">
    <name>pAWOD920</name>
</geneLocation>
<dbReference type="EMBL" id="LN554848">
    <property type="protein sequence ID" value="CED57953.1"/>
    <property type="molecule type" value="Genomic_DNA"/>
</dbReference>
<dbReference type="Pfam" id="PF05901">
    <property type="entry name" value="Excalibur"/>
    <property type="match status" value="1"/>
</dbReference>
<dbReference type="KEGG" id="awd:AWOD_p920_27"/>
<evidence type="ECO:0000313" key="4">
    <source>
        <dbReference type="EMBL" id="CED57953.1"/>
    </source>
</evidence>
<sequence>MKGEITQWFDNKGFGFIYCHDMPFEVFAHVSRFRRGYRRPRVGDKVKFQIEWDNGKANASTIVLLNVYPLRKRISIRTTLSIIVIFITMTLIYQFFKNQLSTSFSHTQPSYQQQIYRAPTPQRIDVPLACRRKTHCSQMTSYEEAVFFLQHCPNAKIDGDNDGIPCERQFGRYAG</sequence>
<dbReference type="AlphaFoldDB" id="A0A090K2K7"/>
<keyword evidence="2" id="KW-1133">Transmembrane helix</keyword>
<evidence type="ECO:0000256" key="1">
    <source>
        <dbReference type="RuleBase" id="RU000408"/>
    </source>
</evidence>
<name>A0A090K2K7_9GAMM</name>
<keyword evidence="2" id="KW-0812">Transmembrane</keyword>
<dbReference type="InterPro" id="IPR002059">
    <property type="entry name" value="CSP_DNA-bd"/>
</dbReference>
<dbReference type="Pfam" id="PF00313">
    <property type="entry name" value="CSD"/>
    <property type="match status" value="1"/>
</dbReference>
<protein>
    <submittedName>
        <fullName evidence="4">Cold-shock protein</fullName>
    </submittedName>
</protein>
<dbReference type="GeneID" id="28543597"/>
<proteinExistence type="predicted"/>
<dbReference type="SMART" id="SM00357">
    <property type="entry name" value="CSP"/>
    <property type="match status" value="1"/>
</dbReference>
<dbReference type="InterPro" id="IPR008613">
    <property type="entry name" value="Excalibur_Ca-bd_domain"/>
</dbReference>
<comment type="subcellular location">
    <subcellularLocation>
        <location evidence="1">Cytoplasm</location>
    </subcellularLocation>
</comment>
<accession>A0A090K2K7</accession>
<feature type="domain" description="CSD" evidence="3">
    <location>
        <begin position="1"/>
        <end position="64"/>
    </location>
</feature>
<dbReference type="GO" id="GO:0005829">
    <property type="term" value="C:cytosol"/>
    <property type="evidence" value="ECO:0007669"/>
    <property type="project" value="UniProtKB-ARBA"/>
</dbReference>
<gene>
    <name evidence="4" type="ORF">AWOD_p920_27</name>
</gene>
<evidence type="ECO:0000259" key="3">
    <source>
        <dbReference type="PROSITE" id="PS51857"/>
    </source>
</evidence>
<dbReference type="PROSITE" id="PS00352">
    <property type="entry name" value="CSD_1"/>
    <property type="match status" value="1"/>
</dbReference>
<dbReference type="PROSITE" id="PS51857">
    <property type="entry name" value="CSD_2"/>
    <property type="match status" value="1"/>
</dbReference>
<dbReference type="OrthoDB" id="72963at2"/>
<keyword evidence="2" id="KW-0472">Membrane</keyword>
<reference evidence="5" key="1">
    <citation type="submission" date="2014-09" db="EMBL/GenBank/DDBJ databases">
        <authorList>
            <person name="Hjerde E."/>
        </authorList>
    </citation>
    <scope>NUCLEOTIDE SEQUENCE [LARGE SCALE GENOMIC DNA]</scope>
    <source>
        <strain evidence="5">06/09/139</strain>
        <plasmid evidence="5">pAWOD920</plasmid>
    </source>
</reference>
<dbReference type="InterPro" id="IPR019844">
    <property type="entry name" value="CSD_CS"/>
</dbReference>
<dbReference type="GO" id="GO:0003676">
    <property type="term" value="F:nucleic acid binding"/>
    <property type="evidence" value="ECO:0007669"/>
    <property type="project" value="InterPro"/>
</dbReference>
<dbReference type="PATRIC" id="fig|80852.17.peg.4187"/>
<dbReference type="Gene3D" id="2.40.50.140">
    <property type="entry name" value="Nucleic acid-binding proteins"/>
    <property type="match status" value="1"/>
</dbReference>
<evidence type="ECO:0000313" key="5">
    <source>
        <dbReference type="Proteomes" id="UP000032427"/>
    </source>
</evidence>
<dbReference type="CDD" id="cd04458">
    <property type="entry name" value="CSP_CDS"/>
    <property type="match status" value="1"/>
</dbReference>
<dbReference type="InterPro" id="IPR012340">
    <property type="entry name" value="NA-bd_OB-fold"/>
</dbReference>
<dbReference type="HOGENOM" id="CLU_098919_0_1_6"/>
<feature type="transmembrane region" description="Helical" evidence="2">
    <location>
        <begin position="74"/>
        <end position="96"/>
    </location>
</feature>
<organism evidence="4 5">
    <name type="scientific">Aliivibrio wodanis</name>
    <dbReference type="NCBI Taxonomy" id="80852"/>
    <lineage>
        <taxon>Bacteria</taxon>
        <taxon>Pseudomonadati</taxon>
        <taxon>Pseudomonadota</taxon>
        <taxon>Gammaproteobacteria</taxon>
        <taxon>Vibrionales</taxon>
        <taxon>Vibrionaceae</taxon>
        <taxon>Aliivibrio</taxon>
    </lineage>
</organism>
<dbReference type="SUPFAM" id="SSF50249">
    <property type="entry name" value="Nucleic acid-binding proteins"/>
    <property type="match status" value="1"/>
</dbReference>
<dbReference type="InterPro" id="IPR011129">
    <property type="entry name" value="CSD"/>
</dbReference>
<keyword evidence="4" id="KW-0614">Plasmid</keyword>
<evidence type="ECO:0000256" key="2">
    <source>
        <dbReference type="SAM" id="Phobius"/>
    </source>
</evidence>
<dbReference type="Proteomes" id="UP000032427">
    <property type="component" value="Plasmid pAWOD920"/>
</dbReference>
<keyword evidence="5" id="KW-1185">Reference proteome</keyword>